<accession>A0ACC6M377</accession>
<name>A0ACC6M377_9BACI</name>
<evidence type="ECO:0000313" key="1">
    <source>
        <dbReference type="EMBL" id="MDX8045363.1"/>
    </source>
</evidence>
<organism evidence="1 2">
    <name type="scientific">Gracilibacillus pellucidus</name>
    <dbReference type="NCBI Taxonomy" id="3095368"/>
    <lineage>
        <taxon>Bacteria</taxon>
        <taxon>Bacillati</taxon>
        <taxon>Bacillota</taxon>
        <taxon>Bacilli</taxon>
        <taxon>Bacillales</taxon>
        <taxon>Bacillaceae</taxon>
        <taxon>Gracilibacillus</taxon>
    </lineage>
</organism>
<proteinExistence type="predicted"/>
<keyword evidence="2" id="KW-1185">Reference proteome</keyword>
<evidence type="ECO:0000313" key="2">
    <source>
        <dbReference type="Proteomes" id="UP001277972"/>
    </source>
</evidence>
<reference evidence="1" key="1">
    <citation type="submission" date="2023-11" db="EMBL/GenBank/DDBJ databases">
        <title>Gracilibacillus pellucida a moderately halophilic bacterium isolated from saline soil in Xinjiang province.</title>
        <authorList>
            <person name="Zhang Z."/>
            <person name="Tan F."/>
            <person name="Wang Y."/>
            <person name="Xia M."/>
        </authorList>
    </citation>
    <scope>NUCLEOTIDE SEQUENCE</scope>
    <source>
        <strain evidence="1">S3-1-1</strain>
    </source>
</reference>
<sequence length="230" mass="26872">MFAISKREFFESFKGVKSIIIIAIFLMTAYFSTKFSDWLLFMNIDFTSQETELIHTFAISVLILVFGMLFTMGLSHDVMNREIHERTVRFLVTRTSRVSIIMGKFLGVVLFWFTCLLTSFLIISIFAHQFDVITFLQSLSLLVYYCACTLLLSVLISKPGFSMFLSMIIGIAFPIFNGWVFFTTNAWISWLKYLLPFYYVNDQDYRFMVIFLLAGVLLFIALKVFKRREC</sequence>
<dbReference type="EMBL" id="JAWZSR010000002">
    <property type="protein sequence ID" value="MDX8045363.1"/>
    <property type="molecule type" value="Genomic_DNA"/>
</dbReference>
<dbReference type="Proteomes" id="UP001277972">
    <property type="component" value="Unassembled WGS sequence"/>
</dbReference>
<comment type="caution">
    <text evidence="1">The sequence shown here is derived from an EMBL/GenBank/DDBJ whole genome shotgun (WGS) entry which is preliminary data.</text>
</comment>
<gene>
    <name evidence="1" type="ORF">SH601_05110</name>
</gene>
<protein>
    <submittedName>
        <fullName evidence="1">Uncharacterized protein</fullName>
    </submittedName>
</protein>